<dbReference type="HOGENOM" id="CLU_025255_2_0_9"/>
<sequence>MAMLNLQPYADPQYFIILLLALLPLAIGLYFGKRIAWYEVLVSLVFIFLMFDGEKYHEGIALIIYMIWQWLLVWAYTLYRKKYNQTWVFYVTTILAILPLVLIKVAPVANWLQVTTLLGFMGISYLTFRSVGMVMEIRDGSIQEFNPWLFLRFMLFMPTISSGPIDRYRRFVKDVEKAPTRDKYLEMLGKAVKYLFIGFLYKFIVSHALGTVLMPNVERMAIISAHAQGGWSWWIIAYMYIYGLNLFFDFAGYSMFAVAAGYVMGIEVPMNFNLPFLSRNLKEFWNRWHMTLSFWFRDFVFMRLVFLMMKKKWFKSRVTTSNVAYIINMLIMGFWHGLKWYYIAYGLFHGVGLVVNDMWLRYKKKHHVPHNKFTNALAIVITFNVVMISFLLFSGLLDKIWFQR</sequence>
<keyword evidence="8 9" id="KW-0012">Acyltransferase</keyword>
<feature type="transmembrane region" description="Helical" evidence="10">
    <location>
        <begin position="59"/>
        <end position="79"/>
    </location>
</feature>
<feature type="transmembrane region" description="Helical" evidence="10">
    <location>
        <begin position="250"/>
        <end position="268"/>
    </location>
</feature>
<evidence type="ECO:0000256" key="10">
    <source>
        <dbReference type="SAM" id="Phobius"/>
    </source>
</evidence>
<evidence type="ECO:0000256" key="4">
    <source>
        <dbReference type="ARBA" id="ARBA00022679"/>
    </source>
</evidence>
<evidence type="ECO:0000256" key="5">
    <source>
        <dbReference type="ARBA" id="ARBA00022692"/>
    </source>
</evidence>
<comment type="pathway">
    <text evidence="9">Cell wall biogenesis; lipoteichoic acid biosynthesis.</text>
</comment>
<comment type="caution">
    <text evidence="11">The sequence shown here is derived from an EMBL/GenBank/DDBJ whole genome shotgun (WGS) entry which is preliminary data.</text>
</comment>
<feature type="transmembrane region" description="Helical" evidence="10">
    <location>
        <begin position="36"/>
        <end position="53"/>
    </location>
</feature>
<dbReference type="EC" id="2.3.1.-" evidence="9"/>
<evidence type="ECO:0000256" key="7">
    <source>
        <dbReference type="ARBA" id="ARBA00023136"/>
    </source>
</evidence>
<keyword evidence="3 9" id="KW-1003">Cell membrane</keyword>
<feature type="transmembrane region" description="Helical" evidence="10">
    <location>
        <begin position="191"/>
        <end position="214"/>
    </location>
</feature>
<feature type="transmembrane region" description="Helical" evidence="10">
    <location>
        <begin position="374"/>
        <end position="397"/>
    </location>
</feature>
<dbReference type="GO" id="GO:0005886">
    <property type="term" value="C:plasma membrane"/>
    <property type="evidence" value="ECO:0007669"/>
    <property type="project" value="UniProtKB-SubCell"/>
</dbReference>
<dbReference type="PIRSF" id="PIRSF016636">
    <property type="entry name" value="AlgI_DltB"/>
    <property type="match status" value="1"/>
</dbReference>
<dbReference type="UniPathway" id="UPA00556"/>
<evidence type="ECO:0000256" key="2">
    <source>
        <dbReference type="ARBA" id="ARBA00010323"/>
    </source>
</evidence>
<accession>C2KHQ5</accession>
<dbReference type="Proteomes" id="UP000004283">
    <property type="component" value="Unassembled WGS sequence"/>
</dbReference>
<dbReference type="InterPro" id="IPR004299">
    <property type="entry name" value="MBOAT_fam"/>
</dbReference>
<comment type="function">
    <text evidence="9">O-acyltransferase that catalyzes D-alanylation of both teichoic acid and lipoteichoic acid (LTA). D-alanylation of LTA plays an important role in modulating the properties of the cell wall in Gram-positive bacteria, influencing the net charge of the cell wall. Catalyzes D-alanylation from DltC carrier protein.</text>
</comment>
<dbReference type="InterPro" id="IPR024024">
    <property type="entry name" value="DltB"/>
</dbReference>
<dbReference type="GO" id="GO:0070395">
    <property type="term" value="P:lipoteichoic acid biosynthetic process"/>
    <property type="evidence" value="ECO:0007669"/>
    <property type="project" value="UniProtKB-UniRule"/>
</dbReference>
<comment type="subcellular location">
    <subcellularLocation>
        <location evidence="1">Cell membrane</location>
        <topology evidence="1">Multi-pass membrane protein</topology>
    </subcellularLocation>
</comment>
<dbReference type="InterPro" id="IPR024194">
    <property type="entry name" value="Ac/AlaTfrase_AlgI/DltB"/>
</dbReference>
<keyword evidence="4 9" id="KW-0808">Transferase</keyword>
<evidence type="ECO:0000313" key="12">
    <source>
        <dbReference type="Proteomes" id="UP000004283"/>
    </source>
</evidence>
<dbReference type="PIRSF" id="PIRSF500216">
    <property type="entry name" value="DltB"/>
    <property type="match status" value="1"/>
</dbReference>
<dbReference type="PANTHER" id="PTHR13285">
    <property type="entry name" value="ACYLTRANSFERASE"/>
    <property type="match status" value="1"/>
</dbReference>
<dbReference type="EMBL" id="ACKV01000007">
    <property type="protein sequence ID" value="EEJ43248.1"/>
    <property type="molecule type" value="Genomic_DNA"/>
</dbReference>
<feature type="transmembrane region" description="Helical" evidence="10">
    <location>
        <begin position="318"/>
        <end position="336"/>
    </location>
</feature>
<dbReference type="Pfam" id="PF03062">
    <property type="entry name" value="MBOAT"/>
    <property type="match status" value="1"/>
</dbReference>
<protein>
    <recommendedName>
        <fullName evidence="9">Teichoic acid D-alanyltransferase</fullName>
        <ecNumber evidence="9">2.3.1.-</ecNumber>
    </recommendedName>
</protein>
<dbReference type="InterPro" id="IPR051085">
    <property type="entry name" value="MB_O-acyltransferase"/>
</dbReference>
<name>C2KHQ5_LEUMC</name>
<feature type="transmembrane region" description="Helical" evidence="10">
    <location>
        <begin position="86"/>
        <end position="105"/>
    </location>
</feature>
<keyword evidence="5 10" id="KW-0812">Transmembrane</keyword>
<keyword evidence="7 9" id="KW-0472">Membrane</keyword>
<feature type="transmembrane region" description="Helical" evidence="10">
    <location>
        <begin position="220"/>
        <end position="243"/>
    </location>
</feature>
<evidence type="ECO:0000256" key="3">
    <source>
        <dbReference type="ARBA" id="ARBA00022475"/>
    </source>
</evidence>
<dbReference type="NCBIfam" id="TIGR04091">
    <property type="entry name" value="LTA_dltB"/>
    <property type="match status" value="1"/>
</dbReference>
<gene>
    <name evidence="11" type="ORF">HMPREF0555_0171</name>
</gene>
<feature type="transmembrane region" description="Helical" evidence="10">
    <location>
        <begin position="111"/>
        <end position="128"/>
    </location>
</feature>
<dbReference type="AlphaFoldDB" id="C2KHQ5"/>
<feature type="transmembrane region" description="Helical" evidence="10">
    <location>
        <begin position="342"/>
        <end position="362"/>
    </location>
</feature>
<evidence type="ECO:0000256" key="6">
    <source>
        <dbReference type="ARBA" id="ARBA00022989"/>
    </source>
</evidence>
<evidence type="ECO:0000256" key="8">
    <source>
        <dbReference type="ARBA" id="ARBA00023315"/>
    </source>
</evidence>
<proteinExistence type="inferred from homology"/>
<organism evidence="11 12">
    <name type="scientific">Leuconostoc mesenteroides subsp. cremoris ATCC 19254</name>
    <dbReference type="NCBI Taxonomy" id="586220"/>
    <lineage>
        <taxon>Bacteria</taxon>
        <taxon>Bacillati</taxon>
        <taxon>Bacillota</taxon>
        <taxon>Bacilli</taxon>
        <taxon>Lactobacillales</taxon>
        <taxon>Lactobacillaceae</taxon>
        <taxon>Leuconostoc</taxon>
    </lineage>
</organism>
<reference evidence="11 12" key="1">
    <citation type="submission" date="2009-04" db="EMBL/GenBank/DDBJ databases">
        <authorList>
            <person name="Qin X."/>
            <person name="Bachman B."/>
            <person name="Battles P."/>
            <person name="Bell A."/>
            <person name="Bess C."/>
            <person name="Bickham C."/>
            <person name="Chaboub L."/>
            <person name="Chen D."/>
            <person name="Coyle M."/>
            <person name="Deiros D.R."/>
            <person name="Dinh H."/>
            <person name="Forbes L."/>
            <person name="Fowler G."/>
            <person name="Francisco L."/>
            <person name="Fu Q."/>
            <person name="Gubbala S."/>
            <person name="Hale W."/>
            <person name="Han Y."/>
            <person name="Hemphill L."/>
            <person name="Highlander S.K."/>
            <person name="Hirani K."/>
            <person name="Hogues M."/>
            <person name="Jackson L."/>
            <person name="Jakkamsetti A."/>
            <person name="Javaid M."/>
            <person name="Jiang H."/>
            <person name="Korchina V."/>
            <person name="Kovar C."/>
            <person name="Lara F."/>
            <person name="Lee S."/>
            <person name="Mata R."/>
            <person name="Mathew T."/>
            <person name="Moen C."/>
            <person name="Morales K."/>
            <person name="Munidasa M."/>
            <person name="Nazareth L."/>
            <person name="Ngo R."/>
            <person name="Nguyen L."/>
            <person name="Okwuonu G."/>
            <person name="Ongeri F."/>
            <person name="Patil S."/>
            <person name="Petrosino J."/>
            <person name="Pham C."/>
            <person name="Pham P."/>
            <person name="Pu L.-L."/>
            <person name="Puazo M."/>
            <person name="Raj R."/>
            <person name="Reid J."/>
            <person name="Rouhana J."/>
            <person name="Saada N."/>
            <person name="Shang Y."/>
            <person name="Simmons D."/>
            <person name="Thornton R."/>
            <person name="Warren J."/>
            <person name="Weissenberger G."/>
            <person name="Zhang J."/>
            <person name="Zhang L."/>
            <person name="Zhou C."/>
            <person name="Zhu D."/>
            <person name="Muzny D."/>
            <person name="Worley K."/>
            <person name="Gibbs R."/>
        </authorList>
    </citation>
    <scope>NUCLEOTIDE SEQUENCE [LARGE SCALE GENOMIC DNA]</scope>
    <source>
        <strain evidence="11 12">ATCC 19254</strain>
    </source>
</reference>
<feature type="transmembrane region" description="Helical" evidence="10">
    <location>
        <begin position="12"/>
        <end position="31"/>
    </location>
</feature>
<evidence type="ECO:0000313" key="11">
    <source>
        <dbReference type="EMBL" id="EEJ43248.1"/>
    </source>
</evidence>
<evidence type="ECO:0000256" key="9">
    <source>
        <dbReference type="PIRNR" id="PIRNR016636"/>
    </source>
</evidence>
<dbReference type="GO" id="GO:0016746">
    <property type="term" value="F:acyltransferase activity"/>
    <property type="evidence" value="ECO:0007669"/>
    <property type="project" value="UniProtKB-KW"/>
</dbReference>
<comment type="similarity">
    <text evidence="2 9">Belongs to the membrane-bound acyltransferase family.</text>
</comment>
<keyword evidence="6 10" id="KW-1133">Transmembrane helix</keyword>
<dbReference type="PANTHER" id="PTHR13285:SF23">
    <property type="entry name" value="TEICHOIC ACID D-ALANYLTRANSFERASE"/>
    <property type="match status" value="1"/>
</dbReference>
<evidence type="ECO:0000256" key="1">
    <source>
        <dbReference type="ARBA" id="ARBA00004651"/>
    </source>
</evidence>